<accession>A0A7W6C1J5</accession>
<dbReference type="Gene3D" id="1.10.357.10">
    <property type="entry name" value="Tetracycline Repressor, domain 2"/>
    <property type="match status" value="1"/>
</dbReference>
<dbReference type="Proteomes" id="UP000561459">
    <property type="component" value="Unassembled WGS sequence"/>
</dbReference>
<feature type="domain" description="HTH tetR-type" evidence="3">
    <location>
        <begin position="25"/>
        <end position="72"/>
    </location>
</feature>
<dbReference type="Pfam" id="PF00440">
    <property type="entry name" value="TetR_N"/>
    <property type="match status" value="1"/>
</dbReference>
<evidence type="ECO:0000256" key="1">
    <source>
        <dbReference type="ARBA" id="ARBA00023125"/>
    </source>
</evidence>
<evidence type="ECO:0000313" key="4">
    <source>
        <dbReference type="EMBL" id="MBB3940430.1"/>
    </source>
</evidence>
<keyword evidence="5" id="KW-1185">Reference proteome</keyword>
<reference evidence="4 5" key="1">
    <citation type="submission" date="2020-08" db="EMBL/GenBank/DDBJ databases">
        <title>Genomic Encyclopedia of Type Strains, Phase IV (KMG-IV): sequencing the most valuable type-strain genomes for metagenomic binning, comparative biology and taxonomic classification.</title>
        <authorList>
            <person name="Goeker M."/>
        </authorList>
    </citation>
    <scope>NUCLEOTIDE SEQUENCE [LARGE SCALE GENOMIC DNA]</scope>
    <source>
        <strain evidence="4 5">DSM 27568</strain>
    </source>
</reference>
<sequence length="220" mass="24601">MTAKPASSLDIGMPATESKTSPQAIIDTAERLFGDHGVLGVSIRQIGQEAKMANNSAINYHFGDRAGLVRAIWAHRLPVLDQMRTVLLQDLEQQGMTQDRHGVLRALMLPTYLYVDEDGVHRYAAFFRSVMRWREGRPLRAQEMHASPASERALGLVQALAPDLPHQLMIERLVYASGVFHDMIIDRDHAIAEDHEVAPEDAFLHEAIDMMAAMIFRPAP</sequence>
<feature type="region of interest" description="Disordered" evidence="2">
    <location>
        <begin position="1"/>
        <end position="20"/>
    </location>
</feature>
<dbReference type="SUPFAM" id="SSF46689">
    <property type="entry name" value="Homeodomain-like"/>
    <property type="match status" value="1"/>
</dbReference>
<evidence type="ECO:0000313" key="5">
    <source>
        <dbReference type="Proteomes" id="UP000561459"/>
    </source>
</evidence>
<dbReference type="EMBL" id="JACIDY010000004">
    <property type="protein sequence ID" value="MBB3940430.1"/>
    <property type="molecule type" value="Genomic_DNA"/>
</dbReference>
<comment type="caution">
    <text evidence="4">The sequence shown here is derived from an EMBL/GenBank/DDBJ whole genome shotgun (WGS) entry which is preliminary data.</text>
</comment>
<dbReference type="RefSeq" id="WP_242867145.1">
    <property type="nucleotide sequence ID" value="NZ_JACIDY010000004.1"/>
</dbReference>
<dbReference type="AlphaFoldDB" id="A0A7W6C1J5"/>
<organism evidence="4 5">
    <name type="scientific">Novosphingobium fluoreni</name>
    <dbReference type="NCBI Taxonomy" id="1391222"/>
    <lineage>
        <taxon>Bacteria</taxon>
        <taxon>Pseudomonadati</taxon>
        <taxon>Pseudomonadota</taxon>
        <taxon>Alphaproteobacteria</taxon>
        <taxon>Sphingomonadales</taxon>
        <taxon>Sphingomonadaceae</taxon>
        <taxon>Novosphingobium</taxon>
    </lineage>
</organism>
<evidence type="ECO:0000259" key="3">
    <source>
        <dbReference type="Pfam" id="PF00440"/>
    </source>
</evidence>
<dbReference type="GO" id="GO:0003677">
    <property type="term" value="F:DNA binding"/>
    <property type="evidence" value="ECO:0007669"/>
    <property type="project" value="UniProtKB-KW"/>
</dbReference>
<name>A0A7W6C1J5_9SPHN</name>
<protein>
    <submittedName>
        <fullName evidence="4">AcrR family transcriptional regulator</fullName>
    </submittedName>
</protein>
<keyword evidence="1" id="KW-0238">DNA-binding</keyword>
<dbReference type="InterPro" id="IPR009057">
    <property type="entry name" value="Homeodomain-like_sf"/>
</dbReference>
<gene>
    <name evidence="4" type="ORF">GGR39_002087</name>
</gene>
<evidence type="ECO:0000256" key="2">
    <source>
        <dbReference type="SAM" id="MobiDB-lite"/>
    </source>
</evidence>
<proteinExistence type="predicted"/>
<dbReference type="InterPro" id="IPR001647">
    <property type="entry name" value="HTH_TetR"/>
</dbReference>